<keyword evidence="3" id="KW-1185">Reference proteome</keyword>
<proteinExistence type="predicted"/>
<comment type="caution">
    <text evidence="2">The sequence shown here is derived from an EMBL/GenBank/DDBJ whole genome shotgun (WGS) entry which is preliminary data.</text>
</comment>
<dbReference type="Pfam" id="PF19741">
    <property type="entry name" value="DUF6230"/>
    <property type="match status" value="1"/>
</dbReference>
<gene>
    <name evidence="2" type="ORF">RM641_01220</name>
</gene>
<protein>
    <submittedName>
        <fullName evidence="2">DUF6230 family protein</fullName>
    </submittedName>
</protein>
<evidence type="ECO:0000256" key="1">
    <source>
        <dbReference type="SAM" id="MobiDB-lite"/>
    </source>
</evidence>
<dbReference type="InterPro" id="IPR046198">
    <property type="entry name" value="DUF6230"/>
</dbReference>
<evidence type="ECO:0000313" key="2">
    <source>
        <dbReference type="EMBL" id="MDT0386040.1"/>
    </source>
</evidence>
<organism evidence="2 3">
    <name type="scientific">Streptomyces dubilierae</name>
    <dbReference type="NCBI Taxonomy" id="3075533"/>
    <lineage>
        <taxon>Bacteria</taxon>
        <taxon>Bacillati</taxon>
        <taxon>Actinomycetota</taxon>
        <taxon>Actinomycetes</taxon>
        <taxon>Kitasatosporales</taxon>
        <taxon>Streptomycetaceae</taxon>
        <taxon>Streptomyces</taxon>
    </lineage>
</organism>
<dbReference type="Proteomes" id="UP001183586">
    <property type="component" value="Unassembled WGS sequence"/>
</dbReference>
<reference evidence="3" key="1">
    <citation type="submission" date="2023-07" db="EMBL/GenBank/DDBJ databases">
        <title>30 novel species of actinomycetes from the DSMZ collection.</title>
        <authorList>
            <person name="Nouioui I."/>
        </authorList>
    </citation>
    <scope>NUCLEOTIDE SEQUENCE [LARGE SCALE GENOMIC DNA]</scope>
    <source>
        <strain evidence="3">DSM 41921</strain>
    </source>
</reference>
<accession>A0ABU2P5H9</accession>
<name>A0ABU2P5H9_9ACTN</name>
<sequence length="213" mass="22725">MMRANAHRATGRRHRRAAKDTGRTNWRRFTLAGIGATVAAAGTIAATTAAAVPVSFAVSGNPFIVRADRLEATSAVQFPSFRQDATGRQRTVAAVGIEQARIYRLCQSAVAHTPLGTATLQIRSGGDEPVRVDALAIDLSRLSGDMTYRDVEMGRDASTLRAAGVFGTPGTYGQRARTLTIKNMRLKAWSLTAGMFALTDASMSVKAGEQPCR</sequence>
<dbReference type="RefSeq" id="WP_311678228.1">
    <property type="nucleotide sequence ID" value="NZ_JAVREU010000001.1"/>
</dbReference>
<feature type="compositionally biased region" description="Basic residues" evidence="1">
    <location>
        <begin position="1"/>
        <end position="17"/>
    </location>
</feature>
<feature type="region of interest" description="Disordered" evidence="1">
    <location>
        <begin position="1"/>
        <end position="22"/>
    </location>
</feature>
<dbReference type="EMBL" id="JAVREU010000001">
    <property type="protein sequence ID" value="MDT0386040.1"/>
    <property type="molecule type" value="Genomic_DNA"/>
</dbReference>
<evidence type="ECO:0000313" key="3">
    <source>
        <dbReference type="Proteomes" id="UP001183586"/>
    </source>
</evidence>